<dbReference type="EMBL" id="JANIDY010000001">
    <property type="protein sequence ID" value="MCX5617515.1"/>
    <property type="molecule type" value="Genomic_DNA"/>
</dbReference>
<comment type="caution">
    <text evidence="3">The sequence shown here is derived from an EMBL/GenBank/DDBJ whole genome shotgun (WGS) entry which is preliminary data.</text>
</comment>
<feature type="region of interest" description="Disordered" evidence="1">
    <location>
        <begin position="237"/>
        <end position="263"/>
    </location>
</feature>
<keyword evidence="4" id="KW-1185">Reference proteome</keyword>
<evidence type="ECO:0000259" key="2">
    <source>
        <dbReference type="Pfam" id="PF03372"/>
    </source>
</evidence>
<proteinExistence type="predicted"/>
<evidence type="ECO:0000313" key="4">
    <source>
        <dbReference type="Proteomes" id="UP001165576"/>
    </source>
</evidence>
<keyword evidence="3" id="KW-0378">Hydrolase</keyword>
<dbReference type="Pfam" id="PF03372">
    <property type="entry name" value="Exo_endo_phos"/>
    <property type="match status" value="1"/>
</dbReference>
<dbReference type="Proteomes" id="UP001165576">
    <property type="component" value="Unassembled WGS sequence"/>
</dbReference>
<keyword evidence="3" id="KW-0255">Endonuclease</keyword>
<dbReference type="GO" id="GO:0004519">
    <property type="term" value="F:endonuclease activity"/>
    <property type="evidence" value="ECO:0007669"/>
    <property type="project" value="UniProtKB-KW"/>
</dbReference>
<protein>
    <submittedName>
        <fullName evidence="3">Endonuclease/exonuclease/phosphatase family protein</fullName>
    </submittedName>
</protein>
<organism evidence="3 4">
    <name type="scientific">Bombella pluederhausensis</name>
    <dbReference type="NCBI Taxonomy" id="2967336"/>
    <lineage>
        <taxon>Bacteria</taxon>
        <taxon>Pseudomonadati</taxon>
        <taxon>Pseudomonadota</taxon>
        <taxon>Alphaproteobacteria</taxon>
        <taxon>Acetobacterales</taxon>
        <taxon>Acetobacteraceae</taxon>
        <taxon>Bombella</taxon>
    </lineage>
</organism>
<feature type="domain" description="Endonuclease/exonuclease/phosphatase" evidence="2">
    <location>
        <begin position="42"/>
        <end position="229"/>
    </location>
</feature>
<dbReference type="SUPFAM" id="SSF56219">
    <property type="entry name" value="DNase I-like"/>
    <property type="match status" value="1"/>
</dbReference>
<evidence type="ECO:0000256" key="1">
    <source>
        <dbReference type="SAM" id="MobiDB-lite"/>
    </source>
</evidence>
<reference evidence="3" key="1">
    <citation type="submission" date="2022-07" db="EMBL/GenBank/DDBJ databases">
        <title>Bombella genomes.</title>
        <authorList>
            <person name="Harer L."/>
            <person name="Styblova S."/>
            <person name="Ehrmann M."/>
        </authorList>
    </citation>
    <scope>NUCLEOTIDE SEQUENCE</scope>
    <source>
        <strain evidence="3">TMW 2.2543</strain>
    </source>
</reference>
<evidence type="ECO:0000313" key="3">
    <source>
        <dbReference type="EMBL" id="MCX5617515.1"/>
    </source>
</evidence>
<dbReference type="InterPro" id="IPR005135">
    <property type="entry name" value="Endo/exonuclease/phosphatase"/>
</dbReference>
<dbReference type="InterPro" id="IPR036691">
    <property type="entry name" value="Endo/exonu/phosph_ase_sf"/>
</dbReference>
<accession>A0ABT3WEI7</accession>
<gene>
    <name evidence="3" type="ORF">NQF86_02340</name>
</gene>
<dbReference type="Gene3D" id="3.60.10.10">
    <property type="entry name" value="Endonuclease/exonuclease/phosphatase"/>
    <property type="match status" value="1"/>
</dbReference>
<keyword evidence="3" id="KW-0540">Nuclease</keyword>
<name>A0ABT3WEI7_9PROT</name>
<dbReference type="RefSeq" id="WP_266115994.1">
    <property type="nucleotide sequence ID" value="NZ_JANIDY010000001.1"/>
</dbReference>
<sequence>MYTEHRFYRPVPTGLHVIDFQAVTLMQDPTSSSATPHALRLVSWNLFHEDGATLEDIRLLLRVTKADILLMQECRLFTNRLPDLVEGHFSRLASEGRVHGTACWSRFPFLNPPRLHMLPPGLAAHRSAQLLTFDTGFGPFSIANVHLSHGPILNRRQLRLIRQELPERAIIIGDFNQVGPAMLRGFEDVGPREQTHRMLDKVPLRLDRCLVRGFSLLDRRVYPRFGSDHRPISVTLQPDLPIKPSTAAPHQERHEDNTMAISL</sequence>